<accession>A0A810Q7D5</accession>
<evidence type="ECO:0000256" key="2">
    <source>
        <dbReference type="SAM" id="Phobius"/>
    </source>
</evidence>
<evidence type="ECO:0008006" key="5">
    <source>
        <dbReference type="Google" id="ProtNLM"/>
    </source>
</evidence>
<keyword evidence="2" id="KW-0812">Transmembrane</keyword>
<organism evidence="3 4">
    <name type="scientific">Vescimonas coprocola</name>
    <dbReference type="NCBI Taxonomy" id="2714355"/>
    <lineage>
        <taxon>Bacteria</taxon>
        <taxon>Bacillati</taxon>
        <taxon>Bacillota</taxon>
        <taxon>Clostridia</taxon>
        <taxon>Eubacteriales</taxon>
        <taxon>Oscillospiraceae</taxon>
        <taxon>Vescimonas</taxon>
    </lineage>
</organism>
<dbReference type="AlphaFoldDB" id="A0A810Q7D5"/>
<feature type="transmembrane region" description="Helical" evidence="2">
    <location>
        <begin position="142"/>
        <end position="161"/>
    </location>
</feature>
<name>A0A810Q7D5_9FIRM</name>
<evidence type="ECO:0000313" key="3">
    <source>
        <dbReference type="EMBL" id="BCK80533.1"/>
    </source>
</evidence>
<sequence length="263" mass="28472">MRQPVEMSGDNMRKFFRGICGVLATLLTLCILLMAAGLMGVRAFGITPYVVPADMEGLPWSAGALLYVRQEQPETLQLGDTIAYVTDSDLSLEGGVIGSVDTERRFFYVEGAPVYWDNVLGQPLWGIDGLGYVSGYISRPPGLYLVLGAAVVLALLCIFPLRRRKGEKTEESPTGRCMATNVGEKAPTESVQAAAMEEEVPTLTEKPASAEVSEPVKVPKPAVEIPKPEPAAEVQRPAETGRRQTSGKRDEAVARHGGKRLQR</sequence>
<evidence type="ECO:0000256" key="1">
    <source>
        <dbReference type="SAM" id="MobiDB-lite"/>
    </source>
</evidence>
<keyword evidence="2" id="KW-1133">Transmembrane helix</keyword>
<keyword evidence="2" id="KW-0472">Membrane</keyword>
<feature type="region of interest" description="Disordered" evidence="1">
    <location>
        <begin position="168"/>
        <end position="263"/>
    </location>
</feature>
<keyword evidence="4" id="KW-1185">Reference proteome</keyword>
<dbReference type="KEGG" id="vcop:MM50RIKEN_02960"/>
<gene>
    <name evidence="3" type="ORF">MM50RIKEN_02960</name>
</gene>
<reference evidence="3" key="1">
    <citation type="submission" date="2020-09" db="EMBL/GenBank/DDBJ databases">
        <title>New species isolated from human feces.</title>
        <authorList>
            <person name="Kitahara M."/>
            <person name="Shigeno Y."/>
            <person name="Shime M."/>
            <person name="Matsumoto Y."/>
            <person name="Nakamura S."/>
            <person name="Motooka D."/>
            <person name="Fukuoka S."/>
            <person name="Nishikawa H."/>
            <person name="Benno Y."/>
        </authorList>
    </citation>
    <scope>NUCLEOTIDE SEQUENCE</scope>
    <source>
        <strain evidence="3">MM50</strain>
    </source>
</reference>
<proteinExistence type="predicted"/>
<dbReference type="EMBL" id="AP023418">
    <property type="protein sequence ID" value="BCK80533.1"/>
    <property type="molecule type" value="Genomic_DNA"/>
</dbReference>
<dbReference type="Proteomes" id="UP000681035">
    <property type="component" value="Chromosome"/>
</dbReference>
<protein>
    <recommendedName>
        <fullName evidence="5">Signal peptidase I</fullName>
    </recommendedName>
</protein>
<evidence type="ECO:0000313" key="4">
    <source>
        <dbReference type="Proteomes" id="UP000681035"/>
    </source>
</evidence>
<feature type="compositionally biased region" description="Basic and acidic residues" evidence="1">
    <location>
        <begin position="239"/>
        <end position="254"/>
    </location>
</feature>